<reference evidence="3 4" key="1">
    <citation type="submission" date="2017-08" db="EMBL/GenBank/DDBJ databases">
        <title>Infants hospitalized years apart are colonized by the same room-sourced microbial strains.</title>
        <authorList>
            <person name="Brooks B."/>
            <person name="Olm M.R."/>
            <person name="Firek B.A."/>
            <person name="Baker R."/>
            <person name="Thomas B.C."/>
            <person name="Morowitz M.J."/>
            <person name="Banfield J.F."/>
        </authorList>
    </citation>
    <scope>NUCLEOTIDE SEQUENCE [LARGE SCALE GENOMIC DNA]</scope>
    <source>
        <strain evidence="3">S2_003_000_R2_11</strain>
    </source>
</reference>
<gene>
    <name evidence="3" type="ORF">DI533_01730</name>
</gene>
<feature type="signal peptide" evidence="2">
    <location>
        <begin position="1"/>
        <end position="24"/>
    </location>
</feature>
<keyword evidence="2" id="KW-0732">Signal</keyword>
<dbReference type="AlphaFoldDB" id="A0A2W5SJE1"/>
<name>A0A2W5SJE1_CERSP</name>
<comment type="caution">
    <text evidence="3">The sequence shown here is derived from an EMBL/GenBank/DDBJ whole genome shotgun (WGS) entry which is preliminary data.</text>
</comment>
<dbReference type="Pfam" id="PF06776">
    <property type="entry name" value="IalB"/>
    <property type="match status" value="1"/>
</dbReference>
<feature type="chain" id="PRO_5016030445" evidence="2">
    <location>
        <begin position="25"/>
        <end position="207"/>
    </location>
</feature>
<feature type="region of interest" description="Disordered" evidence="1">
    <location>
        <begin position="27"/>
        <end position="59"/>
    </location>
</feature>
<evidence type="ECO:0000313" key="4">
    <source>
        <dbReference type="Proteomes" id="UP000248975"/>
    </source>
</evidence>
<dbReference type="Gene3D" id="2.60.40.1880">
    <property type="entry name" value="Invasion associated locus B (IalB) protein"/>
    <property type="match status" value="1"/>
</dbReference>
<evidence type="ECO:0000256" key="2">
    <source>
        <dbReference type="SAM" id="SignalP"/>
    </source>
</evidence>
<dbReference type="EMBL" id="QFQS01000001">
    <property type="protein sequence ID" value="PZR00923.1"/>
    <property type="molecule type" value="Genomic_DNA"/>
</dbReference>
<evidence type="ECO:0000313" key="3">
    <source>
        <dbReference type="EMBL" id="PZR00923.1"/>
    </source>
</evidence>
<organism evidence="3 4">
    <name type="scientific">Cereibacter sphaeroides</name>
    <name type="common">Rhodobacter sphaeroides</name>
    <dbReference type="NCBI Taxonomy" id="1063"/>
    <lineage>
        <taxon>Bacteria</taxon>
        <taxon>Pseudomonadati</taxon>
        <taxon>Pseudomonadota</taxon>
        <taxon>Alphaproteobacteria</taxon>
        <taxon>Rhodobacterales</taxon>
        <taxon>Paracoccaceae</taxon>
        <taxon>Cereibacter</taxon>
    </lineage>
</organism>
<protein>
    <submittedName>
        <fullName evidence="3">Invasion associated locus B family protein</fullName>
    </submittedName>
</protein>
<dbReference type="InterPro" id="IPR038696">
    <property type="entry name" value="IalB_sf"/>
</dbReference>
<dbReference type="InterPro" id="IPR010642">
    <property type="entry name" value="Invasion_prot_B"/>
</dbReference>
<dbReference type="Proteomes" id="UP000248975">
    <property type="component" value="Unassembled WGS sequence"/>
</dbReference>
<accession>A0A2W5SJE1</accession>
<proteinExistence type="predicted"/>
<evidence type="ECO:0000256" key="1">
    <source>
        <dbReference type="SAM" id="MobiDB-lite"/>
    </source>
</evidence>
<sequence length="207" mass="21623">MKTLTRSLSLAAGLSLLAAAAAFAQDDAHPPATQEQADPAAGLSTGTPVQAADGPGTTYTEAKFDDWEQRCLRTEDGANPCQLYQLLKDDKGNSVAEISLFALPAGQAAVAGATIVAPLETLLTEQLTFAVDTNQPKRYPFTWCAPLGCVSRVGFTQAEVDGFKKGNKATLTIVPVAAPDQKVVLNVSLKGFTAGFDAISKLPVKAN</sequence>